<accession>A0A371IFW3</accession>
<feature type="non-terminal residue" evidence="1">
    <location>
        <position position="1"/>
    </location>
</feature>
<evidence type="ECO:0000313" key="1">
    <source>
        <dbReference type="EMBL" id="RDY13898.1"/>
    </source>
</evidence>
<dbReference type="AlphaFoldDB" id="A0A371IFW3"/>
<name>A0A371IFW3_MUCPR</name>
<gene>
    <name evidence="1" type="ORF">CR513_01111</name>
</gene>
<proteinExistence type="predicted"/>
<dbReference type="InterPro" id="IPR021109">
    <property type="entry name" value="Peptidase_aspartic_dom_sf"/>
</dbReference>
<keyword evidence="2" id="KW-1185">Reference proteome</keyword>
<dbReference type="Proteomes" id="UP000257109">
    <property type="component" value="Unassembled WGS sequence"/>
</dbReference>
<reference evidence="1" key="1">
    <citation type="submission" date="2018-05" db="EMBL/GenBank/DDBJ databases">
        <title>Draft genome of Mucuna pruriens seed.</title>
        <authorList>
            <person name="Nnadi N.E."/>
            <person name="Vos R."/>
            <person name="Hasami M.H."/>
            <person name="Devisetty U.K."/>
            <person name="Aguiy J.C."/>
        </authorList>
    </citation>
    <scope>NUCLEOTIDE SEQUENCE [LARGE SCALE GENOMIC DNA]</scope>
    <source>
        <strain evidence="1">JCA_2017</strain>
    </source>
</reference>
<dbReference type="PANTHER" id="PTHR33067">
    <property type="entry name" value="RNA-DIRECTED DNA POLYMERASE-RELATED"/>
    <property type="match status" value="1"/>
</dbReference>
<dbReference type="PANTHER" id="PTHR33067:SF9">
    <property type="entry name" value="RNA-DIRECTED DNA POLYMERASE"/>
    <property type="match status" value="1"/>
</dbReference>
<comment type="caution">
    <text evidence="1">The sequence shown here is derived from an EMBL/GenBank/DDBJ whole genome shotgun (WGS) entry which is preliminary data.</text>
</comment>
<organism evidence="1 2">
    <name type="scientific">Mucuna pruriens</name>
    <name type="common">Velvet bean</name>
    <name type="synonym">Dolichos pruriens</name>
    <dbReference type="NCBI Taxonomy" id="157652"/>
    <lineage>
        <taxon>Eukaryota</taxon>
        <taxon>Viridiplantae</taxon>
        <taxon>Streptophyta</taxon>
        <taxon>Embryophyta</taxon>
        <taxon>Tracheophyta</taxon>
        <taxon>Spermatophyta</taxon>
        <taxon>Magnoliopsida</taxon>
        <taxon>eudicotyledons</taxon>
        <taxon>Gunneridae</taxon>
        <taxon>Pentapetalae</taxon>
        <taxon>rosids</taxon>
        <taxon>fabids</taxon>
        <taxon>Fabales</taxon>
        <taxon>Fabaceae</taxon>
        <taxon>Papilionoideae</taxon>
        <taxon>50 kb inversion clade</taxon>
        <taxon>NPAAA clade</taxon>
        <taxon>indigoferoid/millettioid clade</taxon>
        <taxon>Phaseoleae</taxon>
        <taxon>Mucuna</taxon>
    </lineage>
</organism>
<dbReference type="Gene3D" id="2.40.70.10">
    <property type="entry name" value="Acid Proteases"/>
    <property type="match status" value="1"/>
</dbReference>
<protein>
    <submittedName>
        <fullName evidence="1">Uncharacterized protein</fullName>
    </submittedName>
</protein>
<evidence type="ECO:0000313" key="2">
    <source>
        <dbReference type="Proteomes" id="UP000257109"/>
    </source>
</evidence>
<dbReference type="EMBL" id="QJKJ01000178">
    <property type="protein sequence ID" value="RDY13898.1"/>
    <property type="molecule type" value="Genomic_DNA"/>
</dbReference>
<dbReference type="OrthoDB" id="1702682at2759"/>
<sequence>RNKLKGGAEVGGVLSTFIQNDNTARTQQALPQKCKDLEIFSVPCTIGGCTFADAMLDLGASINVMPASVYKSLNFGDLEPTDGRRNIWKRVFFNSLMTILDDGKDED</sequence>